<evidence type="ECO:0000256" key="6">
    <source>
        <dbReference type="ARBA" id="ARBA00023315"/>
    </source>
</evidence>
<comment type="subcellular location">
    <subcellularLocation>
        <location evidence="1">Cell inner membrane</location>
    </subcellularLocation>
</comment>
<keyword evidence="3" id="KW-0997">Cell inner membrane</keyword>
<dbReference type="GO" id="GO:0016746">
    <property type="term" value="F:acyltransferase activity"/>
    <property type="evidence" value="ECO:0007669"/>
    <property type="project" value="UniProtKB-KW"/>
</dbReference>
<dbReference type="EMBL" id="AAQH01000040">
    <property type="protein sequence ID" value="EAT10697.1"/>
    <property type="molecule type" value="Genomic_DNA"/>
</dbReference>
<organism evidence="7 8">
    <name type="scientific">Bermanella marisrubri</name>
    <dbReference type="NCBI Taxonomy" id="207949"/>
    <lineage>
        <taxon>Bacteria</taxon>
        <taxon>Pseudomonadati</taxon>
        <taxon>Pseudomonadota</taxon>
        <taxon>Gammaproteobacteria</taxon>
        <taxon>Oceanospirillales</taxon>
        <taxon>Oceanospirillaceae</taxon>
        <taxon>Bermanella</taxon>
    </lineage>
</organism>
<dbReference type="PANTHER" id="PTHR30606:SF10">
    <property type="entry name" value="PHOSPHATIDYLINOSITOL MANNOSIDE ACYLTRANSFERASE"/>
    <property type="match status" value="1"/>
</dbReference>
<evidence type="ECO:0000256" key="5">
    <source>
        <dbReference type="ARBA" id="ARBA00023136"/>
    </source>
</evidence>
<keyword evidence="8" id="KW-1185">Reference proteome</keyword>
<gene>
    <name evidence="7" type="ORF">RED65_08614</name>
</gene>
<evidence type="ECO:0000256" key="2">
    <source>
        <dbReference type="ARBA" id="ARBA00022475"/>
    </source>
</evidence>
<dbReference type="Pfam" id="PF03279">
    <property type="entry name" value="Lip_A_acyltrans"/>
    <property type="match status" value="1"/>
</dbReference>
<dbReference type="HOGENOM" id="CLU_049421_0_0_6"/>
<evidence type="ECO:0000256" key="4">
    <source>
        <dbReference type="ARBA" id="ARBA00022679"/>
    </source>
</evidence>
<evidence type="ECO:0000256" key="1">
    <source>
        <dbReference type="ARBA" id="ARBA00004533"/>
    </source>
</evidence>
<evidence type="ECO:0000256" key="3">
    <source>
        <dbReference type="ARBA" id="ARBA00022519"/>
    </source>
</evidence>
<dbReference type="STRING" id="207949.RED65_08614"/>
<dbReference type="PIRSF" id="PIRSF026649">
    <property type="entry name" value="MsbB"/>
    <property type="match status" value="1"/>
</dbReference>
<reference evidence="7 8" key="1">
    <citation type="submission" date="2006-03" db="EMBL/GenBank/DDBJ databases">
        <authorList>
            <person name="Pinhassi J."/>
            <person name="Pedros-Alio C."/>
            <person name="Ferriera S."/>
            <person name="Johnson J."/>
            <person name="Kravitz S."/>
            <person name="Halpern A."/>
            <person name="Remington K."/>
            <person name="Beeson K."/>
            <person name="Tran B."/>
            <person name="Rogers Y.-H."/>
            <person name="Friedman R."/>
            <person name="Venter J.C."/>
        </authorList>
    </citation>
    <scope>NUCLEOTIDE SEQUENCE [LARGE SCALE GENOMIC DNA]</scope>
    <source>
        <strain evidence="7 8">RED65</strain>
    </source>
</reference>
<keyword evidence="4 7" id="KW-0808">Transferase</keyword>
<proteinExistence type="predicted"/>
<keyword evidence="6 7" id="KW-0012">Acyltransferase</keyword>
<dbReference type="AlphaFoldDB" id="Q1MXJ6"/>
<evidence type="ECO:0000313" key="8">
    <source>
        <dbReference type="Proteomes" id="UP000004263"/>
    </source>
</evidence>
<accession>Q1MXJ6</accession>
<dbReference type="Proteomes" id="UP000004263">
    <property type="component" value="Unassembled WGS sequence"/>
</dbReference>
<comment type="caution">
    <text evidence="7">The sequence shown here is derived from an EMBL/GenBank/DDBJ whole genome shotgun (WGS) entry which is preliminary data.</text>
</comment>
<keyword evidence="5" id="KW-0472">Membrane</keyword>
<dbReference type="InterPro" id="IPR004960">
    <property type="entry name" value="LipA_acyltrans"/>
</dbReference>
<dbReference type="GO" id="GO:0005886">
    <property type="term" value="C:plasma membrane"/>
    <property type="evidence" value="ECO:0007669"/>
    <property type="project" value="UniProtKB-SubCell"/>
</dbReference>
<keyword evidence="2" id="KW-1003">Cell membrane</keyword>
<dbReference type="GO" id="GO:0009247">
    <property type="term" value="P:glycolipid biosynthetic process"/>
    <property type="evidence" value="ECO:0007669"/>
    <property type="project" value="UniProtKB-ARBA"/>
</dbReference>
<name>Q1MXJ6_9GAMM</name>
<sequence length="302" mass="34039">MSAVVAMDVKSFIALFIIRSLGLLSLSGARRFGRFIGWLLIKTNSRALKVTRKNLQICFPEMTSQERERLAFESLMQTGQTIAETGIAWGGTEQKFARNAAMIEDIEGIEIFEDAVSAKRGVLILTPHIGNWEILSSWLPQRCNLMALYKMAKMPGLERAMLEARESSGVKMVAGTQAGIKRLITHFENKEAALILPDQEPSERSGVKARFYGIEVLTPKLIHSVIQRNPSGVVIFAYVLRTNNNFRLVFRKASEDIYSEDASVSATAMNKGIEECIADEPSQYQWEYKRFKRNKEGFYKGL</sequence>
<dbReference type="CDD" id="cd07984">
    <property type="entry name" value="LPLAT_LABLAT-like"/>
    <property type="match status" value="1"/>
</dbReference>
<protein>
    <submittedName>
        <fullName evidence="7">Lauroyl/myristoyl acyltransferase</fullName>
    </submittedName>
</protein>
<dbReference type="PANTHER" id="PTHR30606">
    <property type="entry name" value="LIPID A BIOSYNTHESIS LAUROYL ACYLTRANSFERASE"/>
    <property type="match status" value="1"/>
</dbReference>
<dbReference type="OrthoDB" id="9803456at2"/>
<evidence type="ECO:0000313" key="7">
    <source>
        <dbReference type="EMBL" id="EAT10697.1"/>
    </source>
</evidence>